<dbReference type="EMBL" id="QZCE01000002">
    <property type="protein sequence ID" value="NEZ64162.1"/>
    <property type="molecule type" value="Genomic_DNA"/>
</dbReference>
<dbReference type="RefSeq" id="WP_163664235.1">
    <property type="nucleotide sequence ID" value="NZ_QZCE01000002.1"/>
</dbReference>
<dbReference type="InterPro" id="IPR011010">
    <property type="entry name" value="DNA_brk_join_enz"/>
</dbReference>
<dbReference type="Gene3D" id="1.10.443.10">
    <property type="entry name" value="Intergrase catalytic core"/>
    <property type="match status" value="1"/>
</dbReference>
<comment type="caution">
    <text evidence="2">The sequence shown here is derived from an EMBL/GenBank/DDBJ whole genome shotgun (WGS) entry which is preliminary data.</text>
</comment>
<evidence type="ECO:0000313" key="3">
    <source>
        <dbReference type="Proteomes" id="UP000473574"/>
    </source>
</evidence>
<dbReference type="Proteomes" id="UP000473574">
    <property type="component" value="Unassembled WGS sequence"/>
</dbReference>
<accession>A0A6M0S8M8</accession>
<evidence type="ECO:0000313" key="2">
    <source>
        <dbReference type="EMBL" id="NEZ64162.1"/>
    </source>
</evidence>
<proteinExistence type="predicted"/>
<keyword evidence="1" id="KW-0233">DNA recombination</keyword>
<gene>
    <name evidence="2" type="ORF">D0962_15415</name>
</gene>
<dbReference type="AlphaFoldDB" id="A0A6M0S8M8"/>
<protein>
    <recommendedName>
        <fullName evidence="4">Tyr recombinase domain-containing protein</fullName>
    </recommendedName>
</protein>
<evidence type="ECO:0000256" key="1">
    <source>
        <dbReference type="ARBA" id="ARBA00023172"/>
    </source>
</evidence>
<name>A0A6M0S8M8_9CYAN</name>
<dbReference type="GO" id="GO:0015074">
    <property type="term" value="P:DNA integration"/>
    <property type="evidence" value="ECO:0007669"/>
    <property type="project" value="InterPro"/>
</dbReference>
<dbReference type="SUPFAM" id="SSF56349">
    <property type="entry name" value="DNA breaking-rejoining enzymes"/>
    <property type="match status" value="1"/>
</dbReference>
<dbReference type="GO" id="GO:0003677">
    <property type="term" value="F:DNA binding"/>
    <property type="evidence" value="ECO:0007669"/>
    <property type="project" value="InterPro"/>
</dbReference>
<dbReference type="GO" id="GO:0006310">
    <property type="term" value="P:DNA recombination"/>
    <property type="evidence" value="ECO:0007669"/>
    <property type="project" value="UniProtKB-KW"/>
</dbReference>
<evidence type="ECO:0008006" key="4">
    <source>
        <dbReference type="Google" id="ProtNLM"/>
    </source>
</evidence>
<reference evidence="2 3" key="1">
    <citation type="journal article" date="2020" name="Microb. Ecol.">
        <title>Ecogenomics of the Marine Benthic Filamentous Cyanobacterium Adonisia.</title>
        <authorList>
            <person name="Walter J.M."/>
            <person name="Coutinho F.H."/>
            <person name="Leomil L."/>
            <person name="Hargreaves P.I."/>
            <person name="Campeao M.E."/>
            <person name="Vieira V.V."/>
            <person name="Silva B.S."/>
            <person name="Fistarol G.O."/>
            <person name="Salomon P.S."/>
            <person name="Sawabe T."/>
            <person name="Mino S."/>
            <person name="Hosokawa M."/>
            <person name="Miyashita H."/>
            <person name="Maruyama F."/>
            <person name="van Verk M.C."/>
            <person name="Dutilh B.E."/>
            <person name="Thompson C.C."/>
            <person name="Thompson F.L."/>
        </authorList>
    </citation>
    <scope>NUCLEOTIDE SEQUENCE [LARGE SCALE GENOMIC DNA]</scope>
    <source>
        <strain evidence="2 3">CCMR0082</strain>
    </source>
</reference>
<sequence length="308" mass="35610">MAGLRRAKAKAILLSDQLDRDKFTWDDWSDISNDEPELKTCGYWIERFKAHVLPDLPEPKERTWRRRFLYFGLNKLPLDAHLTPEILIAAVLTKPKNKKAARDRACAQLQRLADFAGIDINLKPYKAGYNQSDIEERYIPDDLEIQTIIDGIHDPNWRQIFGLMATYGLRDHEAFLCTLEDREGALVANVPENTKTGQRIAYPHPVEWVERWNLNTGKLPWVKVASNEDYGQRCAQQWRKLTDTEATPYCLRHAYSIRCHTGGTPTAIAAKWMGHSSETNRKAYQRWISESVNRAEWEKLNGVDQCVD</sequence>
<organism evidence="2 3">
    <name type="scientific">Adonisia turfae CCMR0082</name>
    <dbReference type="NCBI Taxonomy" id="2304604"/>
    <lineage>
        <taxon>Bacteria</taxon>
        <taxon>Bacillati</taxon>
        <taxon>Cyanobacteriota</taxon>
        <taxon>Adonisia</taxon>
        <taxon>Adonisia turfae</taxon>
    </lineage>
</organism>
<dbReference type="InterPro" id="IPR013762">
    <property type="entry name" value="Integrase-like_cat_sf"/>
</dbReference>